<dbReference type="Pfam" id="PF24756">
    <property type="entry name" value="THD_CWZF3-5-7"/>
    <property type="match status" value="1"/>
</dbReference>
<protein>
    <submittedName>
        <fullName evidence="3">Cw-type zinc-finger protein</fullName>
    </submittedName>
</protein>
<proteinExistence type="predicted"/>
<feature type="region of interest" description="Disordered" evidence="1">
    <location>
        <begin position="109"/>
        <end position="177"/>
    </location>
</feature>
<feature type="region of interest" description="Disordered" evidence="1">
    <location>
        <begin position="255"/>
        <end position="280"/>
    </location>
</feature>
<evidence type="ECO:0000313" key="4">
    <source>
        <dbReference type="Proteomes" id="UP000554482"/>
    </source>
</evidence>
<dbReference type="OrthoDB" id="757982at2759"/>
<feature type="non-terminal residue" evidence="3">
    <location>
        <position position="531"/>
    </location>
</feature>
<feature type="compositionally biased region" description="Basic and acidic residues" evidence="1">
    <location>
        <begin position="145"/>
        <end position="170"/>
    </location>
</feature>
<reference evidence="3 4" key="1">
    <citation type="submission" date="2020-06" db="EMBL/GenBank/DDBJ databases">
        <title>Transcriptomic and genomic resources for Thalictrum thalictroides and T. hernandezii: Facilitating candidate gene discovery in an emerging model plant lineage.</title>
        <authorList>
            <person name="Arias T."/>
            <person name="Riano-Pachon D.M."/>
            <person name="Di Stilio V.S."/>
        </authorList>
    </citation>
    <scope>NUCLEOTIDE SEQUENCE [LARGE SCALE GENOMIC DNA]</scope>
    <source>
        <strain evidence="4">cv. WT478/WT964</strain>
        <tissue evidence="3">Leaves</tissue>
    </source>
</reference>
<accession>A0A7J6X6P9</accession>
<evidence type="ECO:0000313" key="3">
    <source>
        <dbReference type="EMBL" id="KAF5205431.1"/>
    </source>
</evidence>
<name>A0A7J6X6P9_THATH</name>
<dbReference type="EMBL" id="JABWDY010004076">
    <property type="protein sequence ID" value="KAF5205431.1"/>
    <property type="molecule type" value="Genomic_DNA"/>
</dbReference>
<dbReference type="PANTHER" id="PTHR46524">
    <property type="entry name" value="CW-TYPE ZINC FINGER"/>
    <property type="match status" value="1"/>
</dbReference>
<dbReference type="GO" id="GO:0008270">
    <property type="term" value="F:zinc ion binding"/>
    <property type="evidence" value="ECO:0007669"/>
    <property type="project" value="UniProtKB-KW"/>
</dbReference>
<keyword evidence="3" id="KW-0479">Metal-binding</keyword>
<dbReference type="AlphaFoldDB" id="A0A7J6X6P9"/>
<keyword evidence="3" id="KW-0863">Zinc-finger</keyword>
<evidence type="ECO:0000256" key="1">
    <source>
        <dbReference type="SAM" id="MobiDB-lite"/>
    </source>
</evidence>
<keyword evidence="4" id="KW-1185">Reference proteome</keyword>
<feature type="domain" description="CWZF3/5/7 THD" evidence="2">
    <location>
        <begin position="294"/>
        <end position="530"/>
    </location>
</feature>
<organism evidence="3 4">
    <name type="scientific">Thalictrum thalictroides</name>
    <name type="common">Rue-anemone</name>
    <name type="synonym">Anemone thalictroides</name>
    <dbReference type="NCBI Taxonomy" id="46969"/>
    <lineage>
        <taxon>Eukaryota</taxon>
        <taxon>Viridiplantae</taxon>
        <taxon>Streptophyta</taxon>
        <taxon>Embryophyta</taxon>
        <taxon>Tracheophyta</taxon>
        <taxon>Spermatophyta</taxon>
        <taxon>Magnoliopsida</taxon>
        <taxon>Ranunculales</taxon>
        <taxon>Ranunculaceae</taxon>
        <taxon>Thalictroideae</taxon>
        <taxon>Thalictrum</taxon>
    </lineage>
</organism>
<feature type="region of interest" description="Disordered" evidence="1">
    <location>
        <begin position="44"/>
        <end position="71"/>
    </location>
</feature>
<dbReference type="PANTHER" id="PTHR46524:SF7">
    <property type="entry name" value="CW-TYPE ZINC FINGER"/>
    <property type="match status" value="1"/>
</dbReference>
<evidence type="ECO:0000259" key="2">
    <source>
        <dbReference type="Pfam" id="PF24756"/>
    </source>
</evidence>
<feature type="compositionally biased region" description="Polar residues" evidence="1">
    <location>
        <begin position="260"/>
        <end position="280"/>
    </location>
</feature>
<keyword evidence="3" id="KW-0862">Zinc</keyword>
<dbReference type="InterPro" id="IPR056406">
    <property type="entry name" value="THD_CWZF3/5/7"/>
</dbReference>
<dbReference type="InterPro" id="IPR055300">
    <property type="entry name" value="CWZF3/5/7"/>
</dbReference>
<sequence length="531" mass="59341">NRSSFPFSSECFLSPLSDSLLRLTMTAGDGNCESMEFSDANKVDKQNFKDGSPDKIHGDRKVSSGGDVQIDSRIDGRMNADKRADEMIRFDISEKETTQTLLESYQHLTPDQQHNRLDAHTTSSTWPKEQHPAQCHQDATSPNAENRKEHGSDDAEHSKSNVKRPSDQCKCKVSKKRRSDIMYHANEDYSAENDGIKGKLGSGLINSMLNEKDAERCIEDYSYNKEFSTRKRNVNAVYQSNTGISKEVGQNILPAEGSGHEQQTPAQPNNGSVARDSGSQNPVQNGFSCQSLNEVMKEGNDLEDKADFLKNIGSELERAGFYFQAALRFFKGAFLLESYSIQMARHREITDSMFLYKKAAQLWESAANDYEKCNEMMTAAALAYKCMEVAFMRVVFSKAIHVEKDRRELQMGLQNIHPGESPSSSSGSDVDSLYNQGMLDTGVGSRMRGYHAFVARNRPNIERVLDVVEDVHTVFKASKKCEKALAAATESCEESKLAAGICLVQRVINFSFHDVDKLIHLVQLAMDAICH</sequence>
<gene>
    <name evidence="3" type="ORF">FRX31_004982</name>
</gene>
<feature type="compositionally biased region" description="Basic and acidic residues" evidence="1">
    <location>
        <begin position="44"/>
        <end position="62"/>
    </location>
</feature>
<dbReference type="Proteomes" id="UP000554482">
    <property type="component" value="Unassembled WGS sequence"/>
</dbReference>
<comment type="caution">
    <text evidence="3">The sequence shown here is derived from an EMBL/GenBank/DDBJ whole genome shotgun (WGS) entry which is preliminary data.</text>
</comment>